<organism evidence="7 8">
    <name type="scientific">Psychromonas arctica</name>
    <dbReference type="NCBI Taxonomy" id="168275"/>
    <lineage>
        <taxon>Bacteria</taxon>
        <taxon>Pseudomonadati</taxon>
        <taxon>Pseudomonadota</taxon>
        <taxon>Gammaproteobacteria</taxon>
        <taxon>Alteromonadales</taxon>
        <taxon>Psychromonadaceae</taxon>
        <taxon>Psychromonas</taxon>
    </lineage>
</organism>
<proteinExistence type="inferred from homology"/>
<reference evidence="7 8" key="1">
    <citation type="submission" date="2024-02" db="EMBL/GenBank/DDBJ databases">
        <title>Bacteria isolated from the canopy kelp, Nereocystis luetkeana.</title>
        <authorList>
            <person name="Pfister C.A."/>
            <person name="Younker I.T."/>
            <person name="Light S.H."/>
        </authorList>
    </citation>
    <scope>NUCLEOTIDE SEQUENCE [LARGE SCALE GENOMIC DNA]</scope>
    <source>
        <strain evidence="7 8">TI.2.07</strain>
    </source>
</reference>
<evidence type="ECO:0000256" key="2">
    <source>
        <dbReference type="ARBA" id="ARBA00010333"/>
    </source>
</evidence>
<dbReference type="Proteomes" id="UP001366060">
    <property type="component" value="Unassembled WGS sequence"/>
</dbReference>
<comment type="similarity">
    <text evidence="2 4">Belongs to the bacterial solute-binding protein 3 family.</text>
</comment>
<dbReference type="Gene3D" id="3.40.190.10">
    <property type="entry name" value="Periplasmic binding protein-like II"/>
    <property type="match status" value="2"/>
</dbReference>
<comment type="subcellular location">
    <subcellularLocation>
        <location evidence="1">Cell envelope</location>
    </subcellularLocation>
</comment>
<dbReference type="RefSeq" id="WP_341627035.1">
    <property type="nucleotide sequence ID" value="NZ_JBAKBA010000006.1"/>
</dbReference>
<evidence type="ECO:0000256" key="1">
    <source>
        <dbReference type="ARBA" id="ARBA00004196"/>
    </source>
</evidence>
<dbReference type="InterPro" id="IPR001638">
    <property type="entry name" value="Solute-binding_3/MltF_N"/>
</dbReference>
<feature type="chain" id="PRO_5046238186" evidence="5">
    <location>
        <begin position="20"/>
        <end position="251"/>
    </location>
</feature>
<dbReference type="SUPFAM" id="SSF53850">
    <property type="entry name" value="Periplasmic binding protein-like II"/>
    <property type="match status" value="1"/>
</dbReference>
<name>A0ABU9H917_9GAMM</name>
<keyword evidence="8" id="KW-1185">Reference proteome</keyword>
<evidence type="ECO:0000256" key="4">
    <source>
        <dbReference type="RuleBase" id="RU003744"/>
    </source>
</evidence>
<protein>
    <submittedName>
        <fullName evidence="7">Transporter substrate-binding domain-containing protein</fullName>
    </submittedName>
</protein>
<evidence type="ECO:0000313" key="7">
    <source>
        <dbReference type="EMBL" id="MEL0658366.1"/>
    </source>
</evidence>
<dbReference type="InterPro" id="IPR018313">
    <property type="entry name" value="SBP_3_CS"/>
</dbReference>
<gene>
    <name evidence="7" type="ORF">V6255_04355</name>
</gene>
<feature type="signal peptide" evidence="5">
    <location>
        <begin position="1"/>
        <end position="19"/>
    </location>
</feature>
<dbReference type="PANTHER" id="PTHR35936:SF17">
    <property type="entry name" value="ARGININE-BINDING EXTRACELLULAR PROTEIN ARTP"/>
    <property type="match status" value="1"/>
</dbReference>
<evidence type="ECO:0000256" key="5">
    <source>
        <dbReference type="SAM" id="SignalP"/>
    </source>
</evidence>
<evidence type="ECO:0000256" key="3">
    <source>
        <dbReference type="ARBA" id="ARBA00022729"/>
    </source>
</evidence>
<feature type="domain" description="Solute-binding protein family 3/N-terminal" evidence="6">
    <location>
        <begin position="22"/>
        <end position="248"/>
    </location>
</feature>
<sequence>MKKVLLALSIAFTAISAQATETIKFGVAAEPYPPFATKTSDGSWHGFEIDLIKDICDTAKLTCEVKEVAWDGIIPSLQSKKIDVIFASMTVTEERAKKVLFTSPYYNTLPAIVGLDGQEFALNKETLKNKIIGVQTSTIAAFYIKEKAGKFTSIRYYDTQDAVNSDLLAGRIDFMVADDIPATDFFKKNKEGLKYYGKVAYEEILGKGVAAGLRLEDTILKAKLSTAIDDVIKSEHYNELSLKYFGTNIAP</sequence>
<evidence type="ECO:0000313" key="8">
    <source>
        <dbReference type="Proteomes" id="UP001366060"/>
    </source>
</evidence>
<comment type="caution">
    <text evidence="7">The sequence shown here is derived from an EMBL/GenBank/DDBJ whole genome shotgun (WGS) entry which is preliminary data.</text>
</comment>
<keyword evidence="3 5" id="KW-0732">Signal</keyword>
<accession>A0ABU9H917</accession>
<dbReference type="PANTHER" id="PTHR35936">
    <property type="entry name" value="MEMBRANE-BOUND LYTIC MUREIN TRANSGLYCOSYLASE F"/>
    <property type="match status" value="1"/>
</dbReference>
<dbReference type="EMBL" id="JBAKBA010000006">
    <property type="protein sequence ID" value="MEL0658366.1"/>
    <property type="molecule type" value="Genomic_DNA"/>
</dbReference>
<dbReference type="PROSITE" id="PS01039">
    <property type="entry name" value="SBP_BACTERIAL_3"/>
    <property type="match status" value="1"/>
</dbReference>
<dbReference type="SMART" id="SM00062">
    <property type="entry name" value="PBPb"/>
    <property type="match status" value="1"/>
</dbReference>
<dbReference type="Pfam" id="PF00497">
    <property type="entry name" value="SBP_bac_3"/>
    <property type="match status" value="1"/>
</dbReference>
<evidence type="ECO:0000259" key="6">
    <source>
        <dbReference type="SMART" id="SM00062"/>
    </source>
</evidence>